<dbReference type="RefSeq" id="WP_151559879.1">
    <property type="nucleotide sequence ID" value="NZ_WBMT01000004.1"/>
</dbReference>
<feature type="domain" description="DUF4132" evidence="1">
    <location>
        <begin position="865"/>
        <end position="1041"/>
    </location>
</feature>
<evidence type="ECO:0000259" key="1">
    <source>
        <dbReference type="Pfam" id="PF13569"/>
    </source>
</evidence>
<protein>
    <submittedName>
        <fullName evidence="2">DUF4132 domain-containing protein</fullName>
    </submittedName>
</protein>
<gene>
    <name evidence="2" type="ORF">F8566_10390</name>
</gene>
<keyword evidence="3" id="KW-1185">Reference proteome</keyword>
<dbReference type="Proteomes" id="UP000468735">
    <property type="component" value="Unassembled WGS sequence"/>
</dbReference>
<dbReference type="OrthoDB" id="4554725at2"/>
<dbReference type="AlphaFoldDB" id="A0A6H9Z396"/>
<evidence type="ECO:0000313" key="2">
    <source>
        <dbReference type="EMBL" id="KAB2350193.1"/>
    </source>
</evidence>
<name>A0A6H9Z396_9ACTN</name>
<comment type="caution">
    <text evidence="2">The sequence shown here is derived from an EMBL/GenBank/DDBJ whole genome shotgun (WGS) entry which is preliminary data.</text>
</comment>
<dbReference type="InterPro" id="IPR025406">
    <property type="entry name" value="DUF4132"/>
</dbReference>
<proteinExistence type="predicted"/>
<evidence type="ECO:0000313" key="3">
    <source>
        <dbReference type="Proteomes" id="UP000468735"/>
    </source>
</evidence>
<accession>A0A6H9Z396</accession>
<dbReference type="Pfam" id="PF13569">
    <property type="entry name" value="DUF4132"/>
    <property type="match status" value="1"/>
</dbReference>
<reference evidence="2 3" key="1">
    <citation type="submission" date="2019-09" db="EMBL/GenBank/DDBJ databases">
        <title>Actinomadura physcomitrii sp. nov., a novel actinomycete isolated from moss [Physcomitrium sphaericum (Ludw) Fuernr].</title>
        <authorList>
            <person name="Zhuang X."/>
            <person name="Liu C."/>
        </authorList>
    </citation>
    <scope>NUCLEOTIDE SEQUENCE [LARGE SCALE GENOMIC DNA]</scope>
    <source>
        <strain evidence="2 3">HMC1</strain>
    </source>
</reference>
<dbReference type="EMBL" id="WBMT01000004">
    <property type="protein sequence ID" value="KAB2350193.1"/>
    <property type="molecule type" value="Genomic_DNA"/>
</dbReference>
<organism evidence="2 3">
    <name type="scientific">Actinomadura rudentiformis</name>
    <dbReference type="NCBI Taxonomy" id="359158"/>
    <lineage>
        <taxon>Bacteria</taxon>
        <taxon>Bacillati</taxon>
        <taxon>Actinomycetota</taxon>
        <taxon>Actinomycetes</taxon>
        <taxon>Streptosporangiales</taxon>
        <taxon>Thermomonosporaceae</taxon>
        <taxon>Actinomadura</taxon>
    </lineage>
</organism>
<sequence>MNDHPPPLPDEDTLVIPKGWRRRIHPRRGGSPGPKITIDADAEKTVHLRLEQGRVQVETALLHDGTDPELVKHARAYLADEPDPLGAAVVAEAASWGTPRETAVEFVDAWTQVHGLPFAACAVLEWYGLERGTNASHRPDHVKFAPVSARWSHSFDVPDGAARVRALLAAAAQEDYDAAVERLAGLRRIPRQRLLAAFLVPTRQDWVAECCANPPEERARIPLLTSLGAAEQVEILGSWMRVTLPDAFHPEVLNSLAEGVGVACTPLMADALGRMMDSAPRRKALLEVLSVLPSDEAFAALVARRDDRPQVNAALAKAMDRFPVRAMRELAAAGATELLDEHVQHHRELATAALPVLPGEARAQVERILGTTARVRVAGPDELPSLLVEPPWARAEKKPKPLVIDGLTVPDLREVRWADGERERWWWWERRLPQPREWAGGVEHHDYRWDAVPQRAPMKVWEERVAALAAKQFTSGRSQLGVLTMAPDTLVRPLLADFELDDRNGSAPRDPEEWLKVVLARFELDALHIALTYARKRPGPVGELLVPFLDAEVATVMADWLSRVKTARKHATAWFARHGGDAARLLVPSALGKRGKQRTAAEFALHHLAREIGRDAVVEAARTHGEAAAQAVGQLLQKDQASLTPPKLPKLPAWADPATLPQVLRHGRESALPDTAVALPDTAVAHVLTILALSTPEKPDPGIEIVREACDAASLAAFVSALFERWHGHGEAAADAWALTALGWFGDDEAARRLAPLIHTWPGHGGHAKAVKGVNVLARIGSESALTLLDGVARRAKFAALQGEAYQKLHEVADRMQLSTAQLSDRLVPRLGLDPDGSMELDFGPRRFTVGFDEQLRPFVMHQDGTRLKALPKPGAKDDPELAPAAHATFGRLKKEVRTIAADQLRRLEWAMVTGRTWQLAEFRRHLVEHPLVWHLVRRLVWLADGSAFRLAEDRTFADVNDETLTPPEAAHIRLAHPVLLGDALTEWAETFADYEIIQPFPQLARPVFALAEEERSGRLARFEGRVVPVGALLGLERRGWERGMPEDGGVEPRIFRPFRGGSVVIDLDPGIYSGSVQALPDQRLVSITYDGELDPVSASEILADLTHLTEGAQ</sequence>